<proteinExistence type="predicted"/>
<dbReference type="AlphaFoldDB" id="A0A118HLJ9"/>
<protein>
    <submittedName>
        <fullName evidence="1">Uncharacterized protein</fullName>
    </submittedName>
</protein>
<name>A0A118HLJ9_9BURK</name>
<accession>A0A118HLJ9</accession>
<organism evidence="1 2">
    <name type="scientific">Burkholderia ubonensis</name>
    <dbReference type="NCBI Taxonomy" id="101571"/>
    <lineage>
        <taxon>Bacteria</taxon>
        <taxon>Pseudomonadati</taxon>
        <taxon>Pseudomonadota</taxon>
        <taxon>Betaproteobacteria</taxon>
        <taxon>Burkholderiales</taxon>
        <taxon>Burkholderiaceae</taxon>
        <taxon>Burkholderia</taxon>
        <taxon>Burkholderia cepacia complex</taxon>
    </lineage>
</organism>
<gene>
    <name evidence="1" type="ORF">WJ33_36870</name>
</gene>
<dbReference type="RefSeq" id="WP_059757984.1">
    <property type="nucleotide sequence ID" value="NZ_CP013414.1"/>
</dbReference>
<evidence type="ECO:0000313" key="1">
    <source>
        <dbReference type="EMBL" id="KVG56403.1"/>
    </source>
</evidence>
<dbReference type="OrthoDB" id="8664224at2"/>
<dbReference type="Proteomes" id="UP000064029">
    <property type="component" value="Unassembled WGS sequence"/>
</dbReference>
<dbReference type="EMBL" id="LOXM01000255">
    <property type="protein sequence ID" value="KVG56403.1"/>
    <property type="molecule type" value="Genomic_DNA"/>
</dbReference>
<sequence>MKTHLIPTLHSEPIMTTTDVCQTLGFTVSANLLKSLGTKPIAVTRNATYWRAADFPAICHSIARRLEKLAESPENTEVAA</sequence>
<reference evidence="1 2" key="1">
    <citation type="submission" date="2015-11" db="EMBL/GenBank/DDBJ databases">
        <title>Expanding the genomic diversity of Burkholderia species for the development of highly accurate diagnostics.</title>
        <authorList>
            <person name="Sahl J."/>
            <person name="Keim P."/>
            <person name="Wagner D."/>
        </authorList>
    </citation>
    <scope>NUCLEOTIDE SEQUENCE [LARGE SCALE GENOMIC DNA]</scope>
    <source>
        <strain evidence="1 2">MSMB2036</strain>
    </source>
</reference>
<evidence type="ECO:0000313" key="2">
    <source>
        <dbReference type="Proteomes" id="UP000064029"/>
    </source>
</evidence>
<comment type="caution">
    <text evidence="1">The sequence shown here is derived from an EMBL/GenBank/DDBJ whole genome shotgun (WGS) entry which is preliminary data.</text>
</comment>